<comment type="caution">
    <text evidence="4">The sequence shown here is derived from an EMBL/GenBank/DDBJ whole genome shotgun (WGS) entry which is preliminary data.</text>
</comment>
<gene>
    <name evidence="4" type="ORF">LNKW23_12740</name>
</gene>
<dbReference type="PANTHER" id="PTHR43877:SF1">
    <property type="entry name" value="ACETYLTRANSFERASE"/>
    <property type="match status" value="1"/>
</dbReference>
<keyword evidence="5" id="KW-1185">Reference proteome</keyword>
<name>A0ABQ6LI04_9RHOB</name>
<keyword evidence="2" id="KW-0012">Acyltransferase</keyword>
<dbReference type="Proteomes" id="UP001239909">
    <property type="component" value="Unassembled WGS sequence"/>
</dbReference>
<dbReference type="InterPro" id="IPR016181">
    <property type="entry name" value="Acyl_CoA_acyltransferase"/>
</dbReference>
<dbReference type="InterPro" id="IPR000182">
    <property type="entry name" value="GNAT_dom"/>
</dbReference>
<evidence type="ECO:0000313" key="5">
    <source>
        <dbReference type="Proteomes" id="UP001239909"/>
    </source>
</evidence>
<organism evidence="4 5">
    <name type="scientific">Paralimibaculum aggregatum</name>
    <dbReference type="NCBI Taxonomy" id="3036245"/>
    <lineage>
        <taxon>Bacteria</taxon>
        <taxon>Pseudomonadati</taxon>
        <taxon>Pseudomonadota</taxon>
        <taxon>Alphaproteobacteria</taxon>
        <taxon>Rhodobacterales</taxon>
        <taxon>Paracoccaceae</taxon>
        <taxon>Paralimibaculum</taxon>
    </lineage>
</organism>
<keyword evidence="1" id="KW-0808">Transferase</keyword>
<dbReference type="PANTHER" id="PTHR43877">
    <property type="entry name" value="AMINOALKYLPHOSPHONATE N-ACETYLTRANSFERASE-RELATED-RELATED"/>
    <property type="match status" value="1"/>
</dbReference>
<dbReference type="InterPro" id="IPR050832">
    <property type="entry name" value="Bact_Acetyltransf"/>
</dbReference>
<reference evidence="4 5" key="1">
    <citation type="submission" date="2023-04" db="EMBL/GenBank/DDBJ databases">
        <title>Marinoamorphus aggregata gen. nov., sp. Nov., isolate from tissue of brittle star Ophioplocus japonicus.</title>
        <authorList>
            <person name="Kawano K."/>
            <person name="Sawayama S."/>
            <person name="Nakagawa S."/>
        </authorList>
    </citation>
    <scope>NUCLEOTIDE SEQUENCE [LARGE SCALE GENOMIC DNA]</scope>
    <source>
        <strain evidence="4 5">NKW23</strain>
    </source>
</reference>
<dbReference type="PROSITE" id="PS51186">
    <property type="entry name" value="GNAT"/>
    <property type="match status" value="1"/>
</dbReference>
<dbReference type="EMBL" id="BSYI01000007">
    <property type="protein sequence ID" value="GMG82061.1"/>
    <property type="molecule type" value="Genomic_DNA"/>
</dbReference>
<dbReference type="Gene3D" id="3.40.630.30">
    <property type="match status" value="1"/>
</dbReference>
<dbReference type="SUPFAM" id="SSF55729">
    <property type="entry name" value="Acyl-CoA N-acyltransferases (Nat)"/>
    <property type="match status" value="1"/>
</dbReference>
<evidence type="ECO:0000313" key="4">
    <source>
        <dbReference type="EMBL" id="GMG82061.1"/>
    </source>
</evidence>
<accession>A0ABQ6LI04</accession>
<evidence type="ECO:0000259" key="3">
    <source>
        <dbReference type="PROSITE" id="PS51186"/>
    </source>
</evidence>
<proteinExistence type="predicted"/>
<dbReference type="Pfam" id="PF00583">
    <property type="entry name" value="Acetyltransf_1"/>
    <property type="match status" value="1"/>
</dbReference>
<protein>
    <recommendedName>
        <fullName evidence="3">N-acetyltransferase domain-containing protein</fullName>
    </recommendedName>
</protein>
<sequence length="182" mass="18241">MSGAAAPWRVRPARPADAPALGAVHAASKADSADAADIAGQDLAGFAADRAALWARVLRAPRPGELLLLAERGAAPEGLAHALLRGDSAARLTALHVLPGARGSGAGAALVGALAARLAAAGSRRLGLEVSLRNDGARRFYARLGGSAGAAFRDAGGVEIVEMQWDDLPRLAARAAALAAPP</sequence>
<evidence type="ECO:0000256" key="1">
    <source>
        <dbReference type="ARBA" id="ARBA00022679"/>
    </source>
</evidence>
<dbReference type="RefSeq" id="WP_285670806.1">
    <property type="nucleotide sequence ID" value="NZ_BSYI01000007.1"/>
</dbReference>
<evidence type="ECO:0000256" key="2">
    <source>
        <dbReference type="ARBA" id="ARBA00023315"/>
    </source>
</evidence>
<feature type="domain" description="N-acetyltransferase" evidence="3">
    <location>
        <begin position="8"/>
        <end position="167"/>
    </location>
</feature>